<dbReference type="EMBL" id="CAUM01000043">
    <property type="protein sequence ID" value="CCV04743.1"/>
    <property type="molecule type" value="Genomic_DNA"/>
</dbReference>
<evidence type="ECO:0000256" key="1">
    <source>
        <dbReference type="SAM" id="MobiDB-lite"/>
    </source>
</evidence>
<dbReference type="AlphaFoldDB" id="M5EKR2"/>
<dbReference type="STRING" id="1297569.MESS2_1370040"/>
<proteinExistence type="predicted"/>
<feature type="region of interest" description="Disordered" evidence="1">
    <location>
        <begin position="1"/>
        <end position="20"/>
    </location>
</feature>
<dbReference type="Proteomes" id="UP000012062">
    <property type="component" value="Unassembled WGS sequence"/>
</dbReference>
<evidence type="ECO:0000313" key="3">
    <source>
        <dbReference type="Proteomes" id="UP000012062"/>
    </source>
</evidence>
<reference evidence="2 3" key="1">
    <citation type="submission" date="2013-02" db="EMBL/GenBank/DDBJ databases">
        <authorList>
            <person name="Genoscope - CEA"/>
        </authorList>
    </citation>
    <scope>NUCLEOTIDE SEQUENCE [LARGE SCALE GENOMIC DNA]</scope>
    <source>
        <strain evidence="2 3">STM 2683</strain>
    </source>
</reference>
<organism evidence="2 3">
    <name type="scientific">Mesorhizobium metallidurans STM 2683</name>
    <dbReference type="NCBI Taxonomy" id="1297569"/>
    <lineage>
        <taxon>Bacteria</taxon>
        <taxon>Pseudomonadati</taxon>
        <taxon>Pseudomonadota</taxon>
        <taxon>Alphaproteobacteria</taxon>
        <taxon>Hyphomicrobiales</taxon>
        <taxon>Phyllobacteriaceae</taxon>
        <taxon>Mesorhizobium</taxon>
    </lineage>
</organism>
<evidence type="ECO:0000313" key="2">
    <source>
        <dbReference type="EMBL" id="CCV04743.1"/>
    </source>
</evidence>
<keyword evidence="3" id="KW-1185">Reference proteome</keyword>
<gene>
    <name evidence="2" type="ORF">MESS2_1370040</name>
</gene>
<protein>
    <submittedName>
        <fullName evidence="2">Uncharacterized protein</fullName>
    </submittedName>
</protein>
<name>M5EKR2_9HYPH</name>
<accession>M5EKR2</accession>
<feature type="compositionally biased region" description="Basic and acidic residues" evidence="1">
    <location>
        <begin position="1"/>
        <end position="11"/>
    </location>
</feature>
<sequence length="86" mass="9256">MKVCEGGRDSRSPPLRGRCPAGQRGAVKELNFSILRQGPAHLPFARIDAQSSIAIYFPHNGCVLARVAIVRTKADNGSSQIQGEKP</sequence>
<comment type="caution">
    <text evidence="2">The sequence shown here is derived from an EMBL/GenBank/DDBJ whole genome shotgun (WGS) entry which is preliminary data.</text>
</comment>